<proteinExistence type="inferred from homology"/>
<accession>A0A2J8HYC2</accession>
<dbReference type="OrthoDB" id="9797095at2"/>
<feature type="domain" description="GIY-YIG" evidence="2">
    <location>
        <begin position="9"/>
        <end position="85"/>
    </location>
</feature>
<dbReference type="PANTHER" id="PTHR34477:SF1">
    <property type="entry name" value="UPF0213 PROTEIN YHBQ"/>
    <property type="match status" value="1"/>
</dbReference>
<dbReference type="PROSITE" id="PS50164">
    <property type="entry name" value="GIY_YIG"/>
    <property type="match status" value="1"/>
</dbReference>
<dbReference type="EMBL" id="POSK01000012">
    <property type="protein sequence ID" value="PNI03267.1"/>
    <property type="molecule type" value="Genomic_DNA"/>
</dbReference>
<evidence type="ECO:0000259" key="2">
    <source>
        <dbReference type="PROSITE" id="PS50164"/>
    </source>
</evidence>
<name>A0A2J8HYC2_VIBDI</name>
<protein>
    <recommendedName>
        <fullName evidence="2">GIY-YIG domain-containing protein</fullName>
    </recommendedName>
</protein>
<gene>
    <name evidence="3" type="ORF">C1N32_16835</name>
</gene>
<evidence type="ECO:0000256" key="1">
    <source>
        <dbReference type="ARBA" id="ARBA00007435"/>
    </source>
</evidence>
<dbReference type="RefSeq" id="WP_102966852.1">
    <property type="nucleotide sequence ID" value="NZ_POSK01000012.1"/>
</dbReference>
<dbReference type="PANTHER" id="PTHR34477">
    <property type="entry name" value="UPF0213 PROTEIN YHBQ"/>
    <property type="match status" value="1"/>
</dbReference>
<dbReference type="InterPro" id="IPR035901">
    <property type="entry name" value="GIY-YIG_endonuc_sf"/>
</dbReference>
<dbReference type="Gene3D" id="3.40.1440.10">
    <property type="entry name" value="GIY-YIG endonuclease"/>
    <property type="match status" value="1"/>
</dbReference>
<comment type="caution">
    <text evidence="3">The sequence shown here is derived from an EMBL/GenBank/DDBJ whole genome shotgun (WGS) entry which is preliminary data.</text>
</comment>
<dbReference type="CDD" id="cd10456">
    <property type="entry name" value="GIY-YIG_UPF0213"/>
    <property type="match status" value="1"/>
</dbReference>
<reference evidence="3 4" key="1">
    <citation type="submission" date="2018-01" db="EMBL/GenBank/DDBJ databases">
        <title>Draft genome sequences of six Vibrio diazotrophicus strains isolated from deep-sea sediments of the Baltic Sea.</title>
        <authorList>
            <person name="Castillo D."/>
            <person name="Vandieken V."/>
            <person name="Chiang O."/>
            <person name="Middelboe M."/>
        </authorList>
    </citation>
    <scope>NUCLEOTIDE SEQUENCE [LARGE SCALE GENOMIC DNA]</scope>
    <source>
        <strain evidence="3 4">60.27F</strain>
    </source>
</reference>
<dbReference type="InterPro" id="IPR000305">
    <property type="entry name" value="GIY-YIG_endonuc"/>
</dbReference>
<dbReference type="AlphaFoldDB" id="A0A2J8HYC2"/>
<comment type="similarity">
    <text evidence="1">Belongs to the UPF0213 family.</text>
</comment>
<dbReference type="Proteomes" id="UP000236449">
    <property type="component" value="Unassembled WGS sequence"/>
</dbReference>
<dbReference type="SUPFAM" id="SSF82771">
    <property type="entry name" value="GIY-YIG endonuclease"/>
    <property type="match status" value="1"/>
</dbReference>
<dbReference type="InterPro" id="IPR050190">
    <property type="entry name" value="UPF0213_domain"/>
</dbReference>
<sequence>MSTLSNKEKSWWVYFVRTPQNSLYCGITTDVERRFGQHCSGTGAKALRGKMPLELVWSHQVGDKKGDALRLEYRIKRLSKIQKEKLIQQPSLLSVYVPN</sequence>
<evidence type="ECO:0000313" key="3">
    <source>
        <dbReference type="EMBL" id="PNI03267.1"/>
    </source>
</evidence>
<evidence type="ECO:0000313" key="4">
    <source>
        <dbReference type="Proteomes" id="UP000236449"/>
    </source>
</evidence>
<dbReference type="Pfam" id="PF01541">
    <property type="entry name" value="GIY-YIG"/>
    <property type="match status" value="1"/>
</dbReference>
<organism evidence="3 4">
    <name type="scientific">Vibrio diazotrophicus</name>
    <dbReference type="NCBI Taxonomy" id="685"/>
    <lineage>
        <taxon>Bacteria</taxon>
        <taxon>Pseudomonadati</taxon>
        <taxon>Pseudomonadota</taxon>
        <taxon>Gammaproteobacteria</taxon>
        <taxon>Vibrionales</taxon>
        <taxon>Vibrionaceae</taxon>
        <taxon>Vibrio</taxon>
    </lineage>
</organism>